<dbReference type="AlphaFoldDB" id="A0A024G9V4"/>
<dbReference type="GO" id="GO:0003677">
    <property type="term" value="F:DNA binding"/>
    <property type="evidence" value="ECO:0007669"/>
    <property type="project" value="UniProtKB-KW"/>
</dbReference>
<dbReference type="Proteomes" id="UP000053237">
    <property type="component" value="Unassembled WGS sequence"/>
</dbReference>
<sequence>MMHVRGHSWRTRQRFLHIKAAIPPIQSEEKTLYSIIGEYGTGKTTNAIERTLRLANGTSRDSAPPRSVLALYALGDKKSPFARSLNDQTDFYSLERHGHTVSNIVLFCRQLLQEFGLDKRLVDSNTLYALLLQNLEQFPMTRLHSGLTSSPFTLKRQVHDTVSFFQMLESAGIFPEEYMNYAVKSCQKTEQQHHLEHAEGYKIYRQILESKNLTSWSGIVLDALGVLRSWKDVGFSHSEYSDIIIDEMEEMNLASIKVIAALIQQPTIRSSVAFCHGSFENKHRNDLLLARLVASSDVSVYQQILQNNVRSEFSQYIATNTIRLFSAKNVLKSDLSSLEKLENFKCLEFDSLAEEELFVAQSIKDKLSVCKPADIAVACPTISDVARMELICEEMNLPIIRNTFRNGENGYLLLQPGVSQVFSMLQILADPSDTHSLYNVLRSDYFDLSPELLSQLLVDAHKTHKSLLTWIREHVSDPVTGSLTTAQPLVKIVKIIDTLQPICHQNPTTEIVHQIVQAFDLYETLVTPTCPEEEEMAISFSGFLREIELAQNCVQSPFIPFVVPYLRHLGETRRSGTSEPESNDQYIRILHFPKASVSELQVMLLVSRMCSQLKRFVQSKHLYFVGMSDRKFPGRIRRLGIEFPADLMEDVKHSQTRKEFLEERQYTMYNALSMAADSISISFAQNVVPSAEKEKPSRILEPIWPSKASPVPTAPSSPSSAPALAMTSKPVEFKASYQLDHLSFSQIAEYQRCPHRYFLHRVLNLSTDDNPALTYGRALHESIAAFADYVRENPSTTDSAQKEAEKSAVAALTRSWIKGSFVSETQATLLLEQANSDLRLFMSHHYTNPTEILHVEAPFTFHVVEADVNFRGIWDRIDCNQRNETVIKEFKSNVSRKSRNVALMAKKSLQLQLYVFAYQRFYGNLPSGIELSIIGTKERAHVAVTQEDEYEKNMIKLIKETADQIRKHAFQPTPSFGECMMCPYSRRICRARI</sequence>
<keyword evidence="4" id="KW-0378">Hydrolase</keyword>
<evidence type="ECO:0000256" key="9">
    <source>
        <dbReference type="ARBA" id="ARBA00023204"/>
    </source>
</evidence>
<evidence type="ECO:0000313" key="11">
    <source>
        <dbReference type="EMBL" id="CCI43538.1"/>
    </source>
</evidence>
<evidence type="ECO:0000256" key="1">
    <source>
        <dbReference type="ARBA" id="ARBA00022722"/>
    </source>
</evidence>
<reference evidence="11 12" key="1">
    <citation type="submission" date="2012-05" db="EMBL/GenBank/DDBJ databases">
        <title>Recombination and specialization in a pathogen metapopulation.</title>
        <authorList>
            <person name="Gardiner A."/>
            <person name="Kemen E."/>
            <person name="Schultz-Larsen T."/>
            <person name="MacLean D."/>
            <person name="Van Oosterhout C."/>
            <person name="Jones J.D.G."/>
        </authorList>
    </citation>
    <scope>NUCLEOTIDE SEQUENCE [LARGE SCALE GENOMIC DNA]</scope>
    <source>
        <strain evidence="11 12">Ac Nc2</strain>
    </source>
</reference>
<dbReference type="InterPro" id="IPR011604">
    <property type="entry name" value="PDDEXK-like_dom_sf"/>
</dbReference>
<dbReference type="Gene3D" id="3.40.50.300">
    <property type="entry name" value="P-loop containing nucleotide triphosphate hydrolases"/>
    <property type="match status" value="3"/>
</dbReference>
<protein>
    <recommendedName>
        <fullName evidence="10">UvrD-like helicase C-terminal domain-containing protein</fullName>
    </recommendedName>
</protein>
<keyword evidence="6" id="KW-0269">Exonuclease</keyword>
<gene>
    <name evidence="11" type="ORF">BN9_043220</name>
</gene>
<evidence type="ECO:0000256" key="8">
    <source>
        <dbReference type="ARBA" id="ARBA00023125"/>
    </source>
</evidence>
<dbReference type="SUPFAM" id="SSF52540">
    <property type="entry name" value="P-loop containing nucleoside triphosphate hydrolases"/>
    <property type="match status" value="1"/>
</dbReference>
<dbReference type="EMBL" id="CAIX01000051">
    <property type="protein sequence ID" value="CCI43538.1"/>
    <property type="molecule type" value="Genomic_DNA"/>
</dbReference>
<dbReference type="GO" id="GO:0004527">
    <property type="term" value="F:exonuclease activity"/>
    <property type="evidence" value="ECO:0007669"/>
    <property type="project" value="UniProtKB-KW"/>
</dbReference>
<dbReference type="GO" id="GO:0006281">
    <property type="term" value="P:DNA repair"/>
    <property type="evidence" value="ECO:0007669"/>
    <property type="project" value="UniProtKB-KW"/>
</dbReference>
<evidence type="ECO:0000256" key="6">
    <source>
        <dbReference type="ARBA" id="ARBA00022839"/>
    </source>
</evidence>
<dbReference type="InterPro" id="IPR027417">
    <property type="entry name" value="P-loop_NTPase"/>
</dbReference>
<keyword evidence="7" id="KW-0067">ATP-binding</keyword>
<feature type="domain" description="UvrD-like helicase C-terminal" evidence="10">
    <location>
        <begin position="313"/>
        <end position="597"/>
    </location>
</feature>
<organism evidence="11 12">
    <name type="scientific">Albugo candida</name>
    <dbReference type="NCBI Taxonomy" id="65357"/>
    <lineage>
        <taxon>Eukaryota</taxon>
        <taxon>Sar</taxon>
        <taxon>Stramenopiles</taxon>
        <taxon>Oomycota</taxon>
        <taxon>Peronosporomycetes</taxon>
        <taxon>Albuginales</taxon>
        <taxon>Albuginaceae</taxon>
        <taxon>Albugo</taxon>
    </lineage>
</organism>
<keyword evidence="3" id="KW-0227">DNA damage</keyword>
<evidence type="ECO:0000256" key="3">
    <source>
        <dbReference type="ARBA" id="ARBA00022763"/>
    </source>
</evidence>
<dbReference type="Gene3D" id="3.90.320.10">
    <property type="match status" value="1"/>
</dbReference>
<keyword evidence="12" id="KW-1185">Reference proteome</keyword>
<dbReference type="OrthoDB" id="64878at2759"/>
<dbReference type="PROSITE" id="PS51217">
    <property type="entry name" value="UVRD_HELICASE_CTER"/>
    <property type="match status" value="1"/>
</dbReference>
<proteinExistence type="predicted"/>
<dbReference type="Gene3D" id="1.10.486.10">
    <property type="entry name" value="PCRA, domain 4"/>
    <property type="match status" value="1"/>
</dbReference>
<keyword evidence="9" id="KW-0234">DNA repair</keyword>
<dbReference type="InterPro" id="IPR038726">
    <property type="entry name" value="PDDEXK_AddAB-type"/>
</dbReference>
<comment type="caution">
    <text evidence="11">The sequence shown here is derived from an EMBL/GenBank/DDBJ whole genome shotgun (WGS) entry which is preliminary data.</text>
</comment>
<evidence type="ECO:0000256" key="4">
    <source>
        <dbReference type="ARBA" id="ARBA00022801"/>
    </source>
</evidence>
<name>A0A024G9V4_9STRA</name>
<evidence type="ECO:0000313" key="12">
    <source>
        <dbReference type="Proteomes" id="UP000053237"/>
    </source>
</evidence>
<keyword evidence="1" id="KW-0540">Nuclease</keyword>
<dbReference type="InterPro" id="IPR014017">
    <property type="entry name" value="DNA_helicase_UvrD-like_C"/>
</dbReference>
<evidence type="ECO:0000259" key="10">
    <source>
        <dbReference type="PROSITE" id="PS51217"/>
    </source>
</evidence>
<dbReference type="InParanoid" id="A0A024G9V4"/>
<dbReference type="Pfam" id="PF12705">
    <property type="entry name" value="PDDEXK_1"/>
    <property type="match status" value="1"/>
</dbReference>
<keyword evidence="8" id="KW-0238">DNA-binding</keyword>
<keyword evidence="2" id="KW-0547">Nucleotide-binding</keyword>
<keyword evidence="5" id="KW-0347">Helicase</keyword>
<accession>A0A024G9V4</accession>
<evidence type="ECO:0000256" key="2">
    <source>
        <dbReference type="ARBA" id="ARBA00022741"/>
    </source>
</evidence>
<dbReference type="GO" id="GO:0005524">
    <property type="term" value="F:ATP binding"/>
    <property type="evidence" value="ECO:0007669"/>
    <property type="project" value="UniProtKB-KW"/>
</dbReference>
<dbReference type="Gene3D" id="1.10.10.160">
    <property type="match status" value="1"/>
</dbReference>
<dbReference type="GO" id="GO:0004386">
    <property type="term" value="F:helicase activity"/>
    <property type="evidence" value="ECO:0007669"/>
    <property type="project" value="UniProtKB-KW"/>
</dbReference>
<dbReference type="InterPro" id="IPR013986">
    <property type="entry name" value="DExx_box_DNA_helicase_dom_sf"/>
</dbReference>
<evidence type="ECO:0000256" key="7">
    <source>
        <dbReference type="ARBA" id="ARBA00022840"/>
    </source>
</evidence>
<evidence type="ECO:0000256" key="5">
    <source>
        <dbReference type="ARBA" id="ARBA00022806"/>
    </source>
</evidence>